<name>A0AAW1P2I8_9CHLO</name>
<reference evidence="1 2" key="1">
    <citation type="journal article" date="2024" name="Nat. Commun.">
        <title>Phylogenomics reveals the evolutionary origins of lichenization in chlorophyte algae.</title>
        <authorList>
            <person name="Puginier C."/>
            <person name="Libourel C."/>
            <person name="Otte J."/>
            <person name="Skaloud P."/>
            <person name="Haon M."/>
            <person name="Grisel S."/>
            <person name="Petersen M."/>
            <person name="Berrin J.G."/>
            <person name="Delaux P.M."/>
            <person name="Dal Grande F."/>
            <person name="Keller J."/>
        </authorList>
    </citation>
    <scope>NUCLEOTIDE SEQUENCE [LARGE SCALE GENOMIC DNA]</scope>
    <source>
        <strain evidence="1 2">SAG 2043</strain>
    </source>
</reference>
<evidence type="ECO:0000313" key="1">
    <source>
        <dbReference type="EMBL" id="KAK9803141.1"/>
    </source>
</evidence>
<sequence length="183" mass="20449">MVADLLIDDTAFKEFSKNLFANLERVAEDAGKDMDKAVQAARAVWTDLQRSTVWTLTQAEHDKLLAVNFLLEHQIKNLFRKQHAQQALLDLYGGFLDYIKNRVSGDLERLTELLHEDMFVPLVVAQAGGGLCKEIQHVVRPELTLKAATSPTGGKDVLHITNREIPGGTEVSFVNKGRDQVLQ</sequence>
<dbReference type="AlphaFoldDB" id="A0AAW1P2I8"/>
<keyword evidence="2" id="KW-1185">Reference proteome</keyword>
<evidence type="ECO:0000313" key="2">
    <source>
        <dbReference type="Proteomes" id="UP001489004"/>
    </source>
</evidence>
<dbReference type="EMBL" id="JALJOR010000023">
    <property type="protein sequence ID" value="KAK9803141.1"/>
    <property type="molecule type" value="Genomic_DNA"/>
</dbReference>
<comment type="caution">
    <text evidence="1">The sequence shown here is derived from an EMBL/GenBank/DDBJ whole genome shotgun (WGS) entry which is preliminary data.</text>
</comment>
<gene>
    <name evidence="1" type="ORF">WJX72_001199</name>
</gene>
<proteinExistence type="predicted"/>
<dbReference type="Proteomes" id="UP001489004">
    <property type="component" value="Unassembled WGS sequence"/>
</dbReference>
<protein>
    <submittedName>
        <fullName evidence="1">Uncharacterized protein</fullName>
    </submittedName>
</protein>
<accession>A0AAW1P2I8</accession>
<organism evidence="1 2">
    <name type="scientific">[Myrmecia] bisecta</name>
    <dbReference type="NCBI Taxonomy" id="41462"/>
    <lineage>
        <taxon>Eukaryota</taxon>
        <taxon>Viridiplantae</taxon>
        <taxon>Chlorophyta</taxon>
        <taxon>core chlorophytes</taxon>
        <taxon>Trebouxiophyceae</taxon>
        <taxon>Trebouxiales</taxon>
        <taxon>Trebouxiaceae</taxon>
        <taxon>Myrmecia</taxon>
    </lineage>
</organism>